<dbReference type="PANTHER" id="PTHR12905:SF16">
    <property type="entry name" value="SER_THR PROTEIN PHOSPHATASE FAMILY PROTEIN (AFU_ORTHOLOGUE AFUA_1G06000)"/>
    <property type="match status" value="1"/>
</dbReference>
<dbReference type="PANTHER" id="PTHR12905">
    <property type="entry name" value="METALLOPHOSPHOESTERASE"/>
    <property type="match status" value="1"/>
</dbReference>
<gene>
    <name evidence="2" type="ORF">GMORB2_1688</name>
</gene>
<keyword evidence="3" id="KW-1185">Reference proteome</keyword>
<feature type="compositionally biased region" description="Basic and acidic residues" evidence="1">
    <location>
        <begin position="7"/>
        <end position="24"/>
    </location>
</feature>
<dbReference type="AlphaFoldDB" id="A0A9P5CZQ2"/>
<evidence type="ECO:0000313" key="2">
    <source>
        <dbReference type="EMBL" id="KAF4121848.1"/>
    </source>
</evidence>
<dbReference type="GeneID" id="55967918"/>
<dbReference type="SUPFAM" id="SSF56300">
    <property type="entry name" value="Metallo-dependent phosphatases"/>
    <property type="match status" value="1"/>
</dbReference>
<protein>
    <submittedName>
        <fullName evidence="2">Calcineurin-like phosphoesterase</fullName>
    </submittedName>
</protein>
<feature type="region of interest" description="Disordered" evidence="1">
    <location>
        <begin position="1"/>
        <end position="24"/>
    </location>
</feature>
<dbReference type="Gene3D" id="3.60.21.10">
    <property type="match status" value="1"/>
</dbReference>
<dbReference type="EMBL" id="JAANYQ010000011">
    <property type="protein sequence ID" value="KAF4121848.1"/>
    <property type="molecule type" value="Genomic_DNA"/>
</dbReference>
<dbReference type="InterPro" id="IPR029052">
    <property type="entry name" value="Metallo-depent_PP-like"/>
</dbReference>
<dbReference type="Proteomes" id="UP000749293">
    <property type="component" value="Unassembled WGS sequence"/>
</dbReference>
<evidence type="ECO:0000313" key="3">
    <source>
        <dbReference type="Proteomes" id="UP000749293"/>
    </source>
</evidence>
<reference evidence="2" key="1">
    <citation type="submission" date="2020-03" db="EMBL/GenBank/DDBJ databases">
        <title>Site-based positive gene gene selection in Geosmithia morbida across the United States reveals a broad range of putative effectors and factors for local host and environmental adapation.</title>
        <authorList>
            <person name="Onufrak A."/>
            <person name="Murdoch R.W."/>
            <person name="Gazis R."/>
            <person name="Huff M."/>
            <person name="Staton M."/>
            <person name="Klingeman W."/>
            <person name="Hadziabdic D."/>
        </authorList>
    </citation>
    <scope>NUCLEOTIDE SEQUENCE</scope>
    <source>
        <strain evidence="2">1262</strain>
    </source>
</reference>
<name>A0A9P5CZQ2_9HYPO</name>
<proteinExistence type="predicted"/>
<sequence>MSLDPTFHAKHDQRLHGDRRTTPHSHADCLSLFTSSKSITYLNHEATTVRLTSPSGPRTTFRIFGSPYSPRCGLWGFSYDRDTTTAELSSHEASPPPEQRQHEPSATRLWESIPSTADIVVTHTPPRGHLDDRAGAVTGAGCEALRRRLARVRPILSVCGHVHGGRGAQRVSWPAAPDSGGGDEARDAVVVTPWEDPSPEATSSKMSLVDLTGRRGGAAAAAALASKAASAFGSGSGAAAASAAAYRERKETCIVNAAIVGTDYPHIGGKQLNKPIVVDVELPVWEEDVPDEQASTA</sequence>
<dbReference type="InterPro" id="IPR051693">
    <property type="entry name" value="UPF0046_metallophosphoest"/>
</dbReference>
<dbReference type="RefSeq" id="XP_035320500.1">
    <property type="nucleotide sequence ID" value="XM_035463669.1"/>
</dbReference>
<comment type="caution">
    <text evidence="2">The sequence shown here is derived from an EMBL/GenBank/DDBJ whole genome shotgun (WGS) entry which is preliminary data.</text>
</comment>
<accession>A0A9P5CZQ2</accession>
<dbReference type="OrthoDB" id="630188at2759"/>
<feature type="region of interest" description="Disordered" evidence="1">
    <location>
        <begin position="86"/>
        <end position="106"/>
    </location>
</feature>
<evidence type="ECO:0000256" key="1">
    <source>
        <dbReference type="SAM" id="MobiDB-lite"/>
    </source>
</evidence>
<organism evidence="2 3">
    <name type="scientific">Geosmithia morbida</name>
    <dbReference type="NCBI Taxonomy" id="1094350"/>
    <lineage>
        <taxon>Eukaryota</taxon>
        <taxon>Fungi</taxon>
        <taxon>Dikarya</taxon>
        <taxon>Ascomycota</taxon>
        <taxon>Pezizomycotina</taxon>
        <taxon>Sordariomycetes</taxon>
        <taxon>Hypocreomycetidae</taxon>
        <taxon>Hypocreales</taxon>
        <taxon>Bionectriaceae</taxon>
        <taxon>Geosmithia</taxon>
    </lineage>
</organism>